<dbReference type="Proteomes" id="UP001055439">
    <property type="component" value="Chromosome 1"/>
</dbReference>
<name>A0A9E7EFU5_9LILI</name>
<evidence type="ECO:0000313" key="2">
    <source>
        <dbReference type="EMBL" id="URD76116.1"/>
    </source>
</evidence>
<accession>A0A9E7EFU5</accession>
<feature type="region of interest" description="Disordered" evidence="1">
    <location>
        <begin position="143"/>
        <end position="162"/>
    </location>
</feature>
<sequence>MEYVRSLDVEPEDQSPGRCLGLVRRLTSFHAGGSHPDSESGSEKANAHLPWEAISGRVGKRTPRNLTRPCKSFGFRSEYGFGLRLGLKEHPTCPRLRPSTLGFLCPPSVPLPPPKIPTCTTSGTRPTPPLTASYSLPNLLVQKKRRIGRRRAGDRGGGDGAF</sequence>
<organism evidence="2 3">
    <name type="scientific">Musa troglodytarum</name>
    <name type="common">fe'i banana</name>
    <dbReference type="NCBI Taxonomy" id="320322"/>
    <lineage>
        <taxon>Eukaryota</taxon>
        <taxon>Viridiplantae</taxon>
        <taxon>Streptophyta</taxon>
        <taxon>Embryophyta</taxon>
        <taxon>Tracheophyta</taxon>
        <taxon>Spermatophyta</taxon>
        <taxon>Magnoliopsida</taxon>
        <taxon>Liliopsida</taxon>
        <taxon>Zingiberales</taxon>
        <taxon>Musaceae</taxon>
        <taxon>Musa</taxon>
    </lineage>
</organism>
<dbReference type="AlphaFoldDB" id="A0A9E7EFU5"/>
<dbReference type="EMBL" id="CP097502">
    <property type="protein sequence ID" value="URD76116.1"/>
    <property type="molecule type" value="Genomic_DNA"/>
</dbReference>
<protein>
    <submittedName>
        <fullName evidence="2">Uncharacterized protein</fullName>
    </submittedName>
</protein>
<reference evidence="2" key="1">
    <citation type="submission" date="2022-05" db="EMBL/GenBank/DDBJ databases">
        <title>The Musa troglodytarum L. genome provides insights into the mechanism of non-climacteric behaviour and enrichment of carotenoids.</title>
        <authorList>
            <person name="Wang J."/>
        </authorList>
    </citation>
    <scope>NUCLEOTIDE SEQUENCE</scope>
    <source>
        <tissue evidence="2">Leaf</tissue>
    </source>
</reference>
<feature type="compositionally biased region" description="Basic and acidic residues" evidence="1">
    <location>
        <begin position="151"/>
        <end position="162"/>
    </location>
</feature>
<gene>
    <name evidence="2" type="ORF">MUK42_36087</name>
</gene>
<evidence type="ECO:0000256" key="1">
    <source>
        <dbReference type="SAM" id="MobiDB-lite"/>
    </source>
</evidence>
<keyword evidence="3" id="KW-1185">Reference proteome</keyword>
<evidence type="ECO:0000313" key="3">
    <source>
        <dbReference type="Proteomes" id="UP001055439"/>
    </source>
</evidence>
<proteinExistence type="predicted"/>